<gene>
    <name evidence="1" type="ORF">Scep_004459</name>
</gene>
<reference evidence="1 2" key="1">
    <citation type="submission" date="2024-01" db="EMBL/GenBank/DDBJ databases">
        <title>Genome assemblies of Stephania.</title>
        <authorList>
            <person name="Yang L."/>
        </authorList>
    </citation>
    <scope>NUCLEOTIDE SEQUENCE [LARGE SCALE GENOMIC DNA]</scope>
    <source>
        <strain evidence="1">JXDWG</strain>
        <tissue evidence="1">Leaf</tissue>
    </source>
</reference>
<name>A0AAP0PWP0_9MAGN</name>
<protein>
    <submittedName>
        <fullName evidence="1">Uncharacterized protein</fullName>
    </submittedName>
</protein>
<sequence length="89" mass="10076">MNKVTPVKDYWSETVEELEASPTEADIIIAQNEEEKAYMDVETLSERMKEPQKEIKEDQPLVPKELLSLNEGMPVSLPKAVDALFVADI</sequence>
<evidence type="ECO:0000313" key="2">
    <source>
        <dbReference type="Proteomes" id="UP001419268"/>
    </source>
</evidence>
<comment type="caution">
    <text evidence="1">The sequence shown here is derived from an EMBL/GenBank/DDBJ whole genome shotgun (WGS) entry which is preliminary data.</text>
</comment>
<organism evidence="1 2">
    <name type="scientific">Stephania cephalantha</name>
    <dbReference type="NCBI Taxonomy" id="152367"/>
    <lineage>
        <taxon>Eukaryota</taxon>
        <taxon>Viridiplantae</taxon>
        <taxon>Streptophyta</taxon>
        <taxon>Embryophyta</taxon>
        <taxon>Tracheophyta</taxon>
        <taxon>Spermatophyta</taxon>
        <taxon>Magnoliopsida</taxon>
        <taxon>Ranunculales</taxon>
        <taxon>Menispermaceae</taxon>
        <taxon>Menispermoideae</taxon>
        <taxon>Cissampelideae</taxon>
        <taxon>Stephania</taxon>
    </lineage>
</organism>
<evidence type="ECO:0000313" key="1">
    <source>
        <dbReference type="EMBL" id="KAK9157885.1"/>
    </source>
</evidence>
<keyword evidence="2" id="KW-1185">Reference proteome</keyword>
<dbReference type="AlphaFoldDB" id="A0AAP0PWP0"/>
<dbReference type="Proteomes" id="UP001419268">
    <property type="component" value="Unassembled WGS sequence"/>
</dbReference>
<proteinExistence type="predicted"/>
<accession>A0AAP0PWP0</accession>
<dbReference type="EMBL" id="JBBNAG010000002">
    <property type="protein sequence ID" value="KAK9157885.1"/>
    <property type="molecule type" value="Genomic_DNA"/>
</dbReference>